<accession>A0A1S8LC95</accession>
<keyword evidence="2" id="KW-0808">Transferase</keyword>
<keyword evidence="2" id="KW-0012">Acyltransferase</keyword>
<organism evidence="2 3">
    <name type="scientific">Clostridium felsineum</name>
    <dbReference type="NCBI Taxonomy" id="36839"/>
    <lineage>
        <taxon>Bacteria</taxon>
        <taxon>Bacillati</taxon>
        <taxon>Bacillota</taxon>
        <taxon>Clostridia</taxon>
        <taxon>Eubacteriales</taxon>
        <taxon>Clostridiaceae</taxon>
        <taxon>Clostridium</taxon>
    </lineage>
</organism>
<dbReference type="Proteomes" id="UP000190951">
    <property type="component" value="Chromosome"/>
</dbReference>
<dbReference type="PANTHER" id="PTHR42880">
    <property type="entry name" value="HOMOCITRATE SYNTHASE"/>
    <property type="match status" value="1"/>
</dbReference>
<feature type="domain" description="2-isopropylmalate synthase/homocitrate synthase post-catalytic" evidence="1">
    <location>
        <begin position="249"/>
        <end position="323"/>
    </location>
</feature>
<evidence type="ECO:0000313" key="3">
    <source>
        <dbReference type="Proteomes" id="UP000190951"/>
    </source>
</evidence>
<keyword evidence="3" id="KW-1185">Reference proteome</keyword>
<proteinExistence type="predicted"/>
<dbReference type="EC" id="2.3.3.14" evidence="2"/>
<dbReference type="InterPro" id="IPR054691">
    <property type="entry name" value="LeuA/HCS_post-cat"/>
</dbReference>
<protein>
    <submittedName>
        <fullName evidence="2">Homocitrate synthase</fullName>
        <ecNumber evidence="2">2.3.3.14</ecNumber>
    </submittedName>
</protein>
<dbReference type="Gene3D" id="1.10.238.260">
    <property type="match status" value="1"/>
</dbReference>
<gene>
    <name evidence="2" type="ORF">CROST_005400</name>
</gene>
<reference evidence="2 3" key="1">
    <citation type="submission" date="2022-04" db="EMBL/GenBank/DDBJ databases">
        <title>Genome sequence of C. roseum typestrain.</title>
        <authorList>
            <person name="Poehlein A."/>
            <person name="Schoch T."/>
            <person name="Duerre P."/>
            <person name="Daniel R."/>
        </authorList>
    </citation>
    <scope>NUCLEOTIDE SEQUENCE [LARGE SCALE GENOMIC DNA]</scope>
    <source>
        <strain evidence="2 3">DSM 7320</strain>
    </source>
</reference>
<evidence type="ECO:0000259" key="1">
    <source>
        <dbReference type="Pfam" id="PF22617"/>
    </source>
</evidence>
<dbReference type="RefSeq" id="WP_077835593.1">
    <property type="nucleotide sequence ID" value="NZ_CP096983.1"/>
</dbReference>
<evidence type="ECO:0000313" key="2">
    <source>
        <dbReference type="EMBL" id="URZ09841.1"/>
    </source>
</evidence>
<dbReference type="PANTHER" id="PTHR42880:SF1">
    <property type="entry name" value="ISOPROPYLMALATE_HOMOCITRATE_CITRAMALATE SYNTHASE FAMILY PROTEIN"/>
    <property type="match status" value="1"/>
</dbReference>
<dbReference type="EMBL" id="CP096983">
    <property type="protein sequence ID" value="URZ09841.1"/>
    <property type="molecule type" value="Genomic_DNA"/>
</dbReference>
<dbReference type="Pfam" id="PF22617">
    <property type="entry name" value="HCS_D2"/>
    <property type="match status" value="1"/>
</dbReference>
<dbReference type="AlphaFoldDB" id="A0A1S8LC95"/>
<dbReference type="GO" id="GO:0004410">
    <property type="term" value="F:homocitrate synthase activity"/>
    <property type="evidence" value="ECO:0007669"/>
    <property type="project" value="UniProtKB-EC"/>
</dbReference>
<sequence>MAVLINNKKKFLIDRTLIENSTRLNELRISRKEMDIFLELINKIGADLFEIDRSVISYIKTSNKFIYRIKDEKDVRIIGEYKFKYIIIQFNTARSFNNYNITRMNKFKIILEVDIEELGEIFSDNNYEIFNNFNITCIRINNVYSYNLKGWNEIIRKIKKTFNVLVDFYPSNKHFMATSVAVEACIDGSDFITTAFCGEHYNISSLEEVLLALKVIKNAKILGCLKFLSEASKLYENLFKKSISPTKPIIGRDIFKCESGIHVDGIEKNSLTYEAYEPSIVGSKRQVVLGKHSGKKAIKLKLKELNIKNESCNLEEILEYIREKSIELHRNISNEEFREIYYRYTKGCELYENKFS</sequence>
<name>A0A1S8LC95_9CLOT</name>
<dbReference type="STRING" id="84029.CROST_12170"/>
<dbReference type="KEGG" id="crw:CROST_005400"/>